<feature type="transmembrane region" description="Helical" evidence="1">
    <location>
        <begin position="275"/>
        <end position="299"/>
    </location>
</feature>
<dbReference type="EMBL" id="LXPS01000007">
    <property type="protein sequence ID" value="OAE48269.1"/>
    <property type="molecule type" value="Genomic_DNA"/>
</dbReference>
<keyword evidence="1" id="KW-1133">Transmembrane helix</keyword>
<organism evidence="2 3">
    <name type="scientific">Agrobacterium tumefaciens</name>
    <dbReference type="NCBI Taxonomy" id="358"/>
    <lineage>
        <taxon>Bacteria</taxon>
        <taxon>Pseudomonadati</taxon>
        <taxon>Pseudomonadota</taxon>
        <taxon>Alphaproteobacteria</taxon>
        <taxon>Hyphomicrobiales</taxon>
        <taxon>Rhizobiaceae</taxon>
        <taxon>Rhizobium/Agrobacterium group</taxon>
        <taxon>Agrobacterium</taxon>
        <taxon>Agrobacterium tumefaciens complex</taxon>
    </lineage>
</organism>
<gene>
    <name evidence="2" type="ORF">A7J57_23055</name>
</gene>
<keyword evidence="1" id="KW-0472">Membrane</keyword>
<accession>A0A176XFG7</accession>
<protein>
    <recommendedName>
        <fullName evidence="4">Capsule biosynthesis protein</fullName>
    </recommendedName>
</protein>
<evidence type="ECO:0000313" key="3">
    <source>
        <dbReference type="Proteomes" id="UP000077098"/>
    </source>
</evidence>
<dbReference type="AlphaFoldDB" id="A0A176XFG7"/>
<dbReference type="GO" id="GO:0004713">
    <property type="term" value="F:protein tyrosine kinase activity"/>
    <property type="evidence" value="ECO:0007669"/>
    <property type="project" value="TreeGrafter"/>
</dbReference>
<keyword evidence="1" id="KW-0812">Transmembrane</keyword>
<evidence type="ECO:0000256" key="1">
    <source>
        <dbReference type="SAM" id="Phobius"/>
    </source>
</evidence>
<dbReference type="Proteomes" id="UP000077098">
    <property type="component" value="Unassembled WGS sequence"/>
</dbReference>
<dbReference type="PANTHER" id="PTHR32309:SF13">
    <property type="entry name" value="FERRIC ENTEROBACTIN TRANSPORT PROTEIN FEPE"/>
    <property type="match status" value="1"/>
</dbReference>
<proteinExistence type="predicted"/>
<dbReference type="InterPro" id="IPR050445">
    <property type="entry name" value="Bact_polysacc_biosynth/exp"/>
</dbReference>
<reference evidence="2 3" key="1">
    <citation type="submission" date="2016-05" db="EMBL/GenBank/DDBJ databases">
        <authorList>
            <person name="Lavstsen T."/>
            <person name="Jespersen J.S."/>
        </authorList>
    </citation>
    <scope>NUCLEOTIDE SEQUENCE [LARGE SCALE GENOMIC DNA]</scope>
    <source>
        <strain evidence="2 3">KCJ1736</strain>
    </source>
</reference>
<evidence type="ECO:0008006" key="4">
    <source>
        <dbReference type="Google" id="ProtNLM"/>
    </source>
</evidence>
<sequence length="304" mass="34754">MNMQSSSQDAYVVTSFIHSAEILRRLDGKINYRAIFERDDADFWARFDPKGSQEDFLKYWTKHVGVYIDGPSGIIILKVQTFRPQDSVDLSRAIIDESEKLVNELTIRAREDMMASFREEVERTDRLYQASLANLSRFQRQNGLLNPTEQAQQKSTLLTALLGQKLELESQIFVLRQSDKTQSPRYRQLSLALDTLKQQIETMRSQIAGGSDASLANVITNFSVVETDRMVAEKLYEAARRNYDQGFAAAVRKALYLTVFVNPAMPQEALYPRRVLSPLLILLGLITVWTILALLWASVEDHRL</sequence>
<evidence type="ECO:0000313" key="2">
    <source>
        <dbReference type="EMBL" id="OAE48269.1"/>
    </source>
</evidence>
<dbReference type="PANTHER" id="PTHR32309">
    <property type="entry name" value="TYROSINE-PROTEIN KINASE"/>
    <property type="match status" value="1"/>
</dbReference>
<name>A0A176XFG7_AGRTU</name>
<dbReference type="GO" id="GO:0005886">
    <property type="term" value="C:plasma membrane"/>
    <property type="evidence" value="ECO:0007669"/>
    <property type="project" value="TreeGrafter"/>
</dbReference>
<comment type="caution">
    <text evidence="2">The sequence shown here is derived from an EMBL/GenBank/DDBJ whole genome shotgun (WGS) entry which is preliminary data.</text>
</comment>